<dbReference type="GO" id="GO:0005851">
    <property type="term" value="C:eukaryotic translation initiation factor 2B complex"/>
    <property type="evidence" value="ECO:0007669"/>
    <property type="project" value="TreeGrafter"/>
</dbReference>
<dbReference type="EMBL" id="JAAPAO010000037">
    <property type="protein sequence ID" value="KAF4676177.1"/>
    <property type="molecule type" value="Genomic_DNA"/>
</dbReference>
<comment type="caution">
    <text evidence="3">The sequence shown here is derived from an EMBL/GenBank/DDBJ whole genome shotgun (WGS) entry which is preliminary data.</text>
</comment>
<dbReference type="InterPro" id="IPR011004">
    <property type="entry name" value="Trimer_LpxA-like_sf"/>
</dbReference>
<dbReference type="PROSITE" id="PS51363">
    <property type="entry name" value="W2"/>
    <property type="match status" value="1"/>
</dbReference>
<dbReference type="GO" id="GO:0005085">
    <property type="term" value="F:guanyl-nucleotide exchange factor activity"/>
    <property type="evidence" value="ECO:0007669"/>
    <property type="project" value="TreeGrafter"/>
</dbReference>
<dbReference type="InterPro" id="IPR003307">
    <property type="entry name" value="W2_domain"/>
</dbReference>
<dbReference type="PANTHER" id="PTHR45887:SF1">
    <property type="entry name" value="TRANSLATION INITIATION FACTOR EIF-2B SUBUNIT EPSILON"/>
    <property type="match status" value="1"/>
</dbReference>
<feature type="region of interest" description="Disordered" evidence="1">
    <location>
        <begin position="619"/>
        <end position="642"/>
    </location>
</feature>
<dbReference type="InterPro" id="IPR051956">
    <property type="entry name" value="eIF2B_epsilon"/>
</dbReference>
<organism evidence="3 4">
    <name type="scientific">Perkinsus chesapeaki</name>
    <name type="common">Clam parasite</name>
    <name type="synonym">Perkinsus andrewsi</name>
    <dbReference type="NCBI Taxonomy" id="330153"/>
    <lineage>
        <taxon>Eukaryota</taxon>
        <taxon>Sar</taxon>
        <taxon>Alveolata</taxon>
        <taxon>Perkinsozoa</taxon>
        <taxon>Perkinsea</taxon>
        <taxon>Perkinsida</taxon>
        <taxon>Perkinsidae</taxon>
        <taxon>Perkinsus</taxon>
    </lineage>
</organism>
<dbReference type="SUPFAM" id="SSF51161">
    <property type="entry name" value="Trimeric LpxA-like enzymes"/>
    <property type="match status" value="1"/>
</dbReference>
<evidence type="ECO:0000313" key="3">
    <source>
        <dbReference type="EMBL" id="KAF4676177.1"/>
    </source>
</evidence>
<gene>
    <name evidence="3" type="ORF">FOL47_006568</name>
</gene>
<dbReference type="SUPFAM" id="SSF48371">
    <property type="entry name" value="ARM repeat"/>
    <property type="match status" value="1"/>
</dbReference>
<feature type="compositionally biased region" description="Acidic residues" evidence="1">
    <location>
        <begin position="620"/>
        <end position="642"/>
    </location>
</feature>
<dbReference type="GO" id="GO:0003743">
    <property type="term" value="F:translation initiation factor activity"/>
    <property type="evidence" value="ECO:0007669"/>
    <property type="project" value="TreeGrafter"/>
</dbReference>
<evidence type="ECO:0000259" key="2">
    <source>
        <dbReference type="PROSITE" id="PS51363"/>
    </source>
</evidence>
<accession>A0A7J6MXX4</accession>
<name>A0A7J6MXX4_PERCH</name>
<dbReference type="GO" id="GO:0031369">
    <property type="term" value="F:translation initiation factor binding"/>
    <property type="evidence" value="ECO:0007669"/>
    <property type="project" value="TreeGrafter"/>
</dbReference>
<dbReference type="Gene3D" id="1.25.40.180">
    <property type="match status" value="1"/>
</dbReference>
<proteinExistence type="predicted"/>
<feature type="domain" description="W2" evidence="2">
    <location>
        <begin position="457"/>
        <end position="641"/>
    </location>
</feature>
<reference evidence="3 4" key="1">
    <citation type="submission" date="2020-04" db="EMBL/GenBank/DDBJ databases">
        <title>Perkinsus chesapeaki whole genome sequence.</title>
        <authorList>
            <person name="Bogema D.R."/>
        </authorList>
    </citation>
    <scope>NUCLEOTIDE SEQUENCE [LARGE SCALE GENOMIC DNA]</scope>
    <source>
        <strain evidence="3">ATCC PRA-425</strain>
    </source>
</reference>
<dbReference type="OrthoDB" id="424572at2759"/>
<dbReference type="InterPro" id="IPR016024">
    <property type="entry name" value="ARM-type_fold"/>
</dbReference>
<sequence>MGGKRGGAAKQHKAAVAADDDSTSSQYTVNACIIMAENFDEGCETDIVFEDDNNQHITGLLTLPGDTTLLQRNVDLAIDTLHMGNVYVICRQSNLSIIENTLTRSKRMTVTAVPDTFSDILTNVVVGTGGSGEAKGDLNDTLRKEGITTGELLHWSNGIDSTSSKVELSEPLLHWGFGATSKFNEIHYRTGILGDGALGDVFSPDVFRLLEEEADYKSLRDDLVKLTIGAKFDDGVCPFGIGACIVPSLPHQLIRVTSPRSYFEAAVTMMLDKSPRDFLVPWPTHNIESKHLYASKDAKWIEGGDHLTYANGCEVAYVDSRASVDPSATLNNCYIAPGATIEKGVTIDSSIIGPNTIVKAGASIKRSILHSQCIVSPSTGVECATLPHNTCVDNTVVNTPISGITIGTTLPDIDEELRKMEARSAASTVESSEEGQKDTMVEDVPTMLADDDKAEGAALKDGFRAEVYAFFKEGWQEKQDVGHVCQQLRIYRTTEQAPLPELLAATVLALARVCCDVITYNSGKAKQPLVTSFYEYWDDALDELYLTEQSDISKWWMDALDALCEYCLHQGGDLERECCLFIWGMYTNDILSKDDLLAWWAQASDTYRNLPLMTQLVGQVEDDSDSDDDSDSGDESDDSEDD</sequence>
<dbReference type="Gene3D" id="2.160.10.10">
    <property type="entry name" value="Hexapeptide repeat proteins"/>
    <property type="match status" value="1"/>
</dbReference>
<keyword evidence="4" id="KW-1185">Reference proteome</keyword>
<dbReference type="Proteomes" id="UP000591131">
    <property type="component" value="Unassembled WGS sequence"/>
</dbReference>
<evidence type="ECO:0000256" key="1">
    <source>
        <dbReference type="SAM" id="MobiDB-lite"/>
    </source>
</evidence>
<protein>
    <recommendedName>
        <fullName evidence="2">W2 domain-containing protein</fullName>
    </recommendedName>
</protein>
<evidence type="ECO:0000313" key="4">
    <source>
        <dbReference type="Proteomes" id="UP000591131"/>
    </source>
</evidence>
<dbReference type="PANTHER" id="PTHR45887">
    <property type="entry name" value="TRANSLATION INITIATION FACTOR EIF-2B SUBUNIT EPSILON"/>
    <property type="match status" value="1"/>
</dbReference>
<dbReference type="AlphaFoldDB" id="A0A7J6MXX4"/>